<evidence type="ECO:0000313" key="1">
    <source>
        <dbReference type="EMBL" id="KAI9508174.1"/>
    </source>
</evidence>
<gene>
    <name evidence="1" type="ORF">F5148DRAFT_1357157</name>
</gene>
<keyword evidence="2" id="KW-1185">Reference proteome</keyword>
<accession>A0ACC0U8Y3</accession>
<comment type="caution">
    <text evidence="1">The sequence shown here is derived from an EMBL/GenBank/DDBJ whole genome shotgun (WGS) entry which is preliminary data.</text>
</comment>
<name>A0ACC0U8Y3_9AGAM</name>
<sequence length="694" mass="77282">MSFRSRRATMRPAREFNVVLRARDQQVSTLQEHNDVLKAQLETFEPSFDQTPLQERKIEQLRTKLHDARAGSAALRRELEDVRRESEVQKTQLTEAGEENRRHLARIAELEEALQENVSTSDAEHLEHGGISRDDILDVLAQVAIDLEAVAKMTEELPSFDLPPDSASRAGARANRVEMGTQTTSDDVLESSRSAGLSRQAQDSSYSKAKGFSEQLQRRIQELEADLDHSRRINEGLHINIEEQRRLIQNLKTSSAQEQYRMASLEDAAKQDQQAIKVLEETVDQDRSDIDGLGTQVDLLRTLLEESRTFNNDLEESYNDIVACKDIFIQDLQDKVEDLTASEAWNQKREAVLHEAQERLAAADIEILELRVELEGAQRNAVTSTNRIIQLEAEASATRQRLRTTDAENGDLRYELGVASERIYALEDELVVAYGRLDDAENTARHLRQELDGYAHSLRRLSNGAPIHDDIHDVNDTDSASDEGSIDTLVMDPDEHSQPRLPSGTKGANSPASANQDEQPLHNVAPLSMRALEARLEAMTLKYEAAEAARICGEDVEDILRAKLRTLSRESPCLQLSTAPALIEPDADVRSDSPSDEWHNLPVIMEEEEPNILPTVARVAPPRIQTCSMVVAKVPATTSVCDKSEPAASSYDSPLLPSPTLSDIWFSDMIALVETGNSVLDWDLPSPGGDSDSS</sequence>
<dbReference type="Proteomes" id="UP001207468">
    <property type="component" value="Unassembled WGS sequence"/>
</dbReference>
<dbReference type="EMBL" id="JAGFNK010000099">
    <property type="protein sequence ID" value="KAI9508174.1"/>
    <property type="molecule type" value="Genomic_DNA"/>
</dbReference>
<evidence type="ECO:0000313" key="2">
    <source>
        <dbReference type="Proteomes" id="UP001207468"/>
    </source>
</evidence>
<organism evidence="1 2">
    <name type="scientific">Russula earlei</name>
    <dbReference type="NCBI Taxonomy" id="71964"/>
    <lineage>
        <taxon>Eukaryota</taxon>
        <taxon>Fungi</taxon>
        <taxon>Dikarya</taxon>
        <taxon>Basidiomycota</taxon>
        <taxon>Agaricomycotina</taxon>
        <taxon>Agaricomycetes</taxon>
        <taxon>Russulales</taxon>
        <taxon>Russulaceae</taxon>
        <taxon>Russula</taxon>
    </lineage>
</organism>
<reference evidence="1" key="1">
    <citation type="submission" date="2021-03" db="EMBL/GenBank/DDBJ databases">
        <title>Evolutionary priming and transition to the ectomycorrhizal habit in an iconic lineage of mushroom-forming fungi: is preadaptation a requirement?</title>
        <authorList>
            <consortium name="DOE Joint Genome Institute"/>
            <person name="Looney B.P."/>
            <person name="Miyauchi S."/>
            <person name="Morin E."/>
            <person name="Drula E."/>
            <person name="Courty P.E."/>
            <person name="Chicoki N."/>
            <person name="Fauchery L."/>
            <person name="Kohler A."/>
            <person name="Kuo A."/>
            <person name="LaButti K."/>
            <person name="Pangilinan J."/>
            <person name="Lipzen A."/>
            <person name="Riley R."/>
            <person name="Andreopoulos W."/>
            <person name="He G."/>
            <person name="Johnson J."/>
            <person name="Barry K.W."/>
            <person name="Grigoriev I.V."/>
            <person name="Nagy L."/>
            <person name="Hibbett D."/>
            <person name="Henrissat B."/>
            <person name="Matheny P.B."/>
            <person name="Labbe J."/>
            <person name="Martin A.F."/>
        </authorList>
    </citation>
    <scope>NUCLEOTIDE SEQUENCE</scope>
    <source>
        <strain evidence="1">BPL698</strain>
    </source>
</reference>
<proteinExistence type="predicted"/>
<protein>
    <submittedName>
        <fullName evidence="1">Uncharacterized protein</fullName>
    </submittedName>
</protein>